<feature type="transmembrane region" description="Helical" evidence="1">
    <location>
        <begin position="67"/>
        <end position="90"/>
    </location>
</feature>
<evidence type="ECO:0000313" key="3">
    <source>
        <dbReference type="Proteomes" id="UP000290365"/>
    </source>
</evidence>
<dbReference type="OrthoDB" id="150039at2"/>
<evidence type="ECO:0000256" key="1">
    <source>
        <dbReference type="SAM" id="Phobius"/>
    </source>
</evidence>
<name>A0A4P6K3F8_KTERU</name>
<dbReference type="RefSeq" id="WP_129893788.1">
    <property type="nucleotide sequence ID" value="NZ_CP035758.1"/>
</dbReference>
<dbReference type="Proteomes" id="UP000290365">
    <property type="component" value="Chromosome"/>
</dbReference>
<dbReference type="KEGG" id="kbs:EPA93_44835"/>
<organism evidence="2 3">
    <name type="scientific">Ktedonosporobacter rubrisoli</name>
    <dbReference type="NCBI Taxonomy" id="2509675"/>
    <lineage>
        <taxon>Bacteria</taxon>
        <taxon>Bacillati</taxon>
        <taxon>Chloroflexota</taxon>
        <taxon>Ktedonobacteria</taxon>
        <taxon>Ktedonobacterales</taxon>
        <taxon>Ktedonosporobacteraceae</taxon>
        <taxon>Ktedonosporobacter</taxon>
    </lineage>
</organism>
<keyword evidence="1" id="KW-1133">Transmembrane helix</keyword>
<proteinExistence type="predicted"/>
<gene>
    <name evidence="2" type="ORF">EPA93_44835</name>
</gene>
<keyword evidence="1" id="KW-0472">Membrane</keyword>
<reference evidence="2 3" key="1">
    <citation type="submission" date="2019-01" db="EMBL/GenBank/DDBJ databases">
        <title>Ktedonosporobacter rubrisoli SCAWS-G2.</title>
        <authorList>
            <person name="Huang Y."/>
            <person name="Yan B."/>
        </authorList>
    </citation>
    <scope>NUCLEOTIDE SEQUENCE [LARGE SCALE GENOMIC DNA]</scope>
    <source>
        <strain evidence="2 3">SCAWS-G2</strain>
    </source>
</reference>
<keyword evidence="1" id="KW-0812">Transmembrane</keyword>
<evidence type="ECO:0000313" key="2">
    <source>
        <dbReference type="EMBL" id="QBD82719.1"/>
    </source>
</evidence>
<keyword evidence="3" id="KW-1185">Reference proteome</keyword>
<protein>
    <submittedName>
        <fullName evidence="2">Uncharacterized protein</fullName>
    </submittedName>
</protein>
<dbReference type="EMBL" id="CP035758">
    <property type="protein sequence ID" value="QBD82719.1"/>
    <property type="molecule type" value="Genomic_DNA"/>
</dbReference>
<sequence length="152" mass="16651">MVQSIGSCTLSAPRVGMDAHTELLRLRLVPGWIILLAALFSLFAVSWDIQWHITVGRDRTLTMPHLFILGSITVMGLAALAAVLIETIWARQSVSVAREGTPFARMFSSSLGAYLVGYGALDAAIAFPWINTGIRSMALMSLSGRHFISWCW</sequence>
<feature type="transmembrane region" description="Helical" evidence="1">
    <location>
        <begin position="111"/>
        <end position="130"/>
    </location>
</feature>
<dbReference type="AlphaFoldDB" id="A0A4P6K3F8"/>
<accession>A0A4P6K3F8</accession>
<feature type="transmembrane region" description="Helical" evidence="1">
    <location>
        <begin position="28"/>
        <end position="47"/>
    </location>
</feature>